<dbReference type="RefSeq" id="WP_189082151.1">
    <property type="nucleotide sequence ID" value="NZ_BMMX01000039.1"/>
</dbReference>
<evidence type="ECO:0008006" key="4">
    <source>
        <dbReference type="Google" id="ProtNLM"/>
    </source>
</evidence>
<evidence type="ECO:0000256" key="1">
    <source>
        <dbReference type="SAM" id="Phobius"/>
    </source>
</evidence>
<feature type="transmembrane region" description="Helical" evidence="1">
    <location>
        <begin position="44"/>
        <end position="65"/>
    </location>
</feature>
<reference evidence="2" key="1">
    <citation type="journal article" date="2014" name="Int. J. Syst. Evol. Microbiol.">
        <title>Complete genome sequence of Corynebacterium casei LMG S-19264T (=DSM 44701T), isolated from a smear-ripened cheese.</title>
        <authorList>
            <consortium name="US DOE Joint Genome Institute (JGI-PGF)"/>
            <person name="Walter F."/>
            <person name="Albersmeier A."/>
            <person name="Kalinowski J."/>
            <person name="Ruckert C."/>
        </authorList>
    </citation>
    <scope>NUCLEOTIDE SEQUENCE</scope>
    <source>
        <strain evidence="2">CGMCC 4.7299</strain>
    </source>
</reference>
<dbReference type="AlphaFoldDB" id="A0A8J3C5K5"/>
<accession>A0A8J3C5K5</accession>
<organism evidence="2 3">
    <name type="scientific">Mangrovihabitans endophyticus</name>
    <dbReference type="NCBI Taxonomy" id="1751298"/>
    <lineage>
        <taxon>Bacteria</taxon>
        <taxon>Bacillati</taxon>
        <taxon>Actinomycetota</taxon>
        <taxon>Actinomycetes</taxon>
        <taxon>Micromonosporales</taxon>
        <taxon>Micromonosporaceae</taxon>
        <taxon>Mangrovihabitans</taxon>
    </lineage>
</organism>
<evidence type="ECO:0000313" key="3">
    <source>
        <dbReference type="Proteomes" id="UP000656042"/>
    </source>
</evidence>
<dbReference type="EMBL" id="BMMX01000039">
    <property type="protein sequence ID" value="GGL12658.1"/>
    <property type="molecule type" value="Genomic_DNA"/>
</dbReference>
<gene>
    <name evidence="2" type="ORF">GCM10012284_54180</name>
</gene>
<keyword evidence="3" id="KW-1185">Reference proteome</keyword>
<sequence length="191" mass="19990">MSSIAFAVPGLRTLAAGLLLLAAAVVLQGAGLVAAPGHRAGSLWWQAGSLALAGVGTLTVLGGLLHTRIRVRELVQRLEQPIVVAVVEWQSDRGEDPAVVVGDSVPGVQRPVAALLARLAGDGALNYVDDAWVAEHPRPDLGDPAAVAEYLDAVREQTTDAWVTLYGPVGSRAPGAFLLTYHDVRADRPDK</sequence>
<dbReference type="Proteomes" id="UP000656042">
    <property type="component" value="Unassembled WGS sequence"/>
</dbReference>
<evidence type="ECO:0000313" key="2">
    <source>
        <dbReference type="EMBL" id="GGL12658.1"/>
    </source>
</evidence>
<keyword evidence="1" id="KW-0812">Transmembrane</keyword>
<keyword evidence="1" id="KW-0472">Membrane</keyword>
<comment type="caution">
    <text evidence="2">The sequence shown here is derived from an EMBL/GenBank/DDBJ whole genome shotgun (WGS) entry which is preliminary data.</text>
</comment>
<keyword evidence="1" id="KW-1133">Transmembrane helix</keyword>
<reference evidence="2" key="2">
    <citation type="submission" date="2020-09" db="EMBL/GenBank/DDBJ databases">
        <authorList>
            <person name="Sun Q."/>
            <person name="Zhou Y."/>
        </authorList>
    </citation>
    <scope>NUCLEOTIDE SEQUENCE</scope>
    <source>
        <strain evidence="2">CGMCC 4.7299</strain>
    </source>
</reference>
<name>A0A8J3C5K5_9ACTN</name>
<proteinExistence type="predicted"/>
<protein>
    <recommendedName>
        <fullName evidence="4">Transmembrane protein</fullName>
    </recommendedName>
</protein>